<proteinExistence type="predicted"/>
<gene>
    <name evidence="1" type="ORF">C0V70_03275</name>
</gene>
<name>A0A2K9NQW6_BACTC</name>
<dbReference type="SUPFAM" id="SSF51905">
    <property type="entry name" value="FAD/NAD(P)-binding domain"/>
    <property type="match status" value="1"/>
</dbReference>
<evidence type="ECO:0000313" key="1">
    <source>
        <dbReference type="EMBL" id="AUN97144.1"/>
    </source>
</evidence>
<keyword evidence="2" id="KW-1185">Reference proteome</keyword>
<organism evidence="1 2">
    <name type="scientific">Bacteriovorax stolpii</name>
    <name type="common">Bdellovibrio stolpii</name>
    <dbReference type="NCBI Taxonomy" id="960"/>
    <lineage>
        <taxon>Bacteria</taxon>
        <taxon>Pseudomonadati</taxon>
        <taxon>Bdellovibrionota</taxon>
        <taxon>Bacteriovoracia</taxon>
        <taxon>Bacteriovoracales</taxon>
        <taxon>Bacteriovoracaceae</taxon>
        <taxon>Bacteriovorax</taxon>
    </lineage>
</organism>
<dbReference type="InterPro" id="IPR036188">
    <property type="entry name" value="FAD/NAD-bd_sf"/>
</dbReference>
<evidence type="ECO:0000313" key="2">
    <source>
        <dbReference type="Proteomes" id="UP000235584"/>
    </source>
</evidence>
<dbReference type="RefSeq" id="WP_102242439.1">
    <property type="nucleotide sequence ID" value="NZ_CP025704.1"/>
</dbReference>
<reference evidence="1 2" key="1">
    <citation type="submission" date="2018-01" db="EMBL/GenBank/DDBJ databases">
        <title>Complete genome sequence of Bacteriovorax stolpii DSM12778.</title>
        <authorList>
            <person name="Tang B."/>
            <person name="Chang J."/>
        </authorList>
    </citation>
    <scope>NUCLEOTIDE SEQUENCE [LARGE SCALE GENOMIC DNA]</scope>
    <source>
        <strain evidence="1 2">DSM 12778</strain>
    </source>
</reference>
<dbReference type="Proteomes" id="UP000235584">
    <property type="component" value="Chromosome"/>
</dbReference>
<sequence length="400" mass="45788">MKMAIVGSGPLAILTAHYFDQMGATVTLFQRAPLGGNMRFLLDHYPDFKIAYQKSIVTVKEFFDSEIVPAVLELEKYNLTKRGDVLRVHKRFLHNDEVVPGRTRMHDLFRVVYTLNPKETILKQLEENPDFFKQLGEDVINSLHRPVENFEDFDIVIEAQGLGKKPTPMGAGRSLALNEYNLQESSLLYYEKDIFTKLDLSNKKTIVLVGEGVSLKLALLKMKDWLFSSPKHELHWVTYQTAYTSCGIGWLDEEVEKFLEEIKARFEKDKEVFETKLREWRDLEDYVKVKVPKPVEPTPPLIVHSGYDVTAVDRLLDREGVFATIESPDFRDHSRVPSDMMTLAADAICVARGVEEERLAGSALLNEEPGHYVMNARDLNEGLGMIKDIETDILKFFKKA</sequence>
<dbReference type="AlphaFoldDB" id="A0A2K9NQW6"/>
<accession>A0A2K9NQW6</accession>
<dbReference type="OrthoDB" id="5289465at2"/>
<dbReference type="KEGG" id="bsto:C0V70_03275"/>
<dbReference type="EMBL" id="CP025704">
    <property type="protein sequence ID" value="AUN97144.1"/>
    <property type="molecule type" value="Genomic_DNA"/>
</dbReference>
<protein>
    <submittedName>
        <fullName evidence="1">Uncharacterized protein</fullName>
    </submittedName>
</protein>